<protein>
    <submittedName>
        <fullName evidence="2">Zinc transporter, ZIP family</fullName>
    </submittedName>
</protein>
<accession>A0A1I0QD18</accession>
<feature type="transmembrane region" description="Helical" evidence="1">
    <location>
        <begin position="267"/>
        <end position="285"/>
    </location>
</feature>
<feature type="transmembrane region" description="Helical" evidence="1">
    <location>
        <begin position="187"/>
        <end position="209"/>
    </location>
</feature>
<evidence type="ECO:0000313" key="3">
    <source>
        <dbReference type="Proteomes" id="UP000198518"/>
    </source>
</evidence>
<organism evidence="2 3">
    <name type="scientific">Halobacterium jilantaiense</name>
    <dbReference type="NCBI Taxonomy" id="355548"/>
    <lineage>
        <taxon>Archaea</taxon>
        <taxon>Methanobacteriati</taxon>
        <taxon>Methanobacteriota</taxon>
        <taxon>Stenosarchaea group</taxon>
        <taxon>Halobacteria</taxon>
        <taxon>Halobacteriales</taxon>
        <taxon>Halobacteriaceae</taxon>
        <taxon>Halobacterium</taxon>
    </lineage>
</organism>
<dbReference type="RefSeq" id="WP_089669706.1">
    <property type="nucleotide sequence ID" value="NZ_FOJA01000001.1"/>
</dbReference>
<feature type="transmembrane region" description="Helical" evidence="1">
    <location>
        <begin position="102"/>
        <end position="122"/>
    </location>
</feature>
<proteinExistence type="predicted"/>
<keyword evidence="1" id="KW-1133">Transmembrane helix</keyword>
<keyword evidence="1" id="KW-0472">Membrane</keyword>
<keyword evidence="1" id="KW-0812">Transmembrane</keyword>
<keyword evidence="3" id="KW-1185">Reference proteome</keyword>
<name>A0A1I0QD18_9EURY</name>
<dbReference type="STRING" id="355548.SAMN04487945_2489"/>
<dbReference type="Proteomes" id="UP000198518">
    <property type="component" value="Unassembled WGS sequence"/>
</dbReference>
<feature type="transmembrane region" description="Helical" evidence="1">
    <location>
        <begin position="15"/>
        <end position="34"/>
    </location>
</feature>
<reference evidence="2 3" key="1">
    <citation type="submission" date="2016-10" db="EMBL/GenBank/DDBJ databases">
        <authorList>
            <person name="de Groot N.N."/>
        </authorList>
    </citation>
    <scope>NUCLEOTIDE SEQUENCE [LARGE SCALE GENOMIC DNA]</scope>
    <source>
        <strain evidence="2 3">CGMCC 1.5337</strain>
    </source>
</reference>
<dbReference type="OrthoDB" id="214667at2157"/>
<evidence type="ECO:0000313" key="2">
    <source>
        <dbReference type="EMBL" id="SEW24841.1"/>
    </source>
</evidence>
<feature type="transmembrane region" description="Helical" evidence="1">
    <location>
        <begin position="41"/>
        <end position="59"/>
    </location>
</feature>
<feature type="transmembrane region" description="Helical" evidence="1">
    <location>
        <begin position="71"/>
        <end position="90"/>
    </location>
</feature>
<sequence>MSVSHSTQVTRARTLRLGAVSAIAFVGLSAYVFLRGDAPKLLGISWVAFAAMAGAAALGGRTASDHPRGLVWGYGLASGAMITSAAAFLLPQAIGYAAKPGGFGVAAGILSGFAAHTVGHRLSHLDLPLDRTTAELSAHSLAAGSIIGVVYTAMPDLGPLLGLAIVSHKGPAGYAAARRLARNGRSATMLLLPAAGVGIAALAVTVLSFPTDPTFRAVVFGFAAGIFLHVAMDFLPHCETGSDIHEAVTRSENSHDHELLDSLRQQAVLSTATGGVLVAAAWLLLQ</sequence>
<feature type="transmembrane region" description="Helical" evidence="1">
    <location>
        <begin position="142"/>
        <end position="166"/>
    </location>
</feature>
<gene>
    <name evidence="2" type="ORF">SAMN04487945_2489</name>
</gene>
<dbReference type="AlphaFoldDB" id="A0A1I0QD18"/>
<dbReference type="EMBL" id="FOJA01000001">
    <property type="protein sequence ID" value="SEW24841.1"/>
    <property type="molecule type" value="Genomic_DNA"/>
</dbReference>
<evidence type="ECO:0000256" key="1">
    <source>
        <dbReference type="SAM" id="Phobius"/>
    </source>
</evidence>